<feature type="region of interest" description="Disordered" evidence="1">
    <location>
        <begin position="255"/>
        <end position="345"/>
    </location>
</feature>
<protein>
    <recommendedName>
        <fullName evidence="4">C2H2-type domain-containing protein</fullName>
    </recommendedName>
</protein>
<sequence length="482" mass="51408">MQAADDFDGEIPNNIVETLGAPQTTAINANEHTGLPLLSYPVEDHDMQVAAGISIEDYYRWELGFGVDPSVHELPSPSSHPEEERWVESSIDEYTASINMDVELTIGLSMEEGTAEVYGGNMYIPPDMDVWWPSGAMMPEEHGAPIAGPSRFPGALGDSTGWHGERADLSHTQTSRGDPVSLAIAPGLLYAEQGATTEEYEVSIDKDEGEDDLDAYNDGANDNEDDAFILDTDDEDNEVAVLDGDINLEVTADSPLVAPPLDRPITHSHTRASYGNSGLKMQDALRGQKRRADDDSEEDAANKKAVKKARRGKAKNTAQTKENTKAKAKGTAKPKGNAKAKGKAKCKAKAKAGNTKIKIRDSGGQFPCLKPGCTKSFERMTDRNRHLRSSCPKGKPGDLVKPGCTHCNKQFSRGDAVKRHIDDGACPAYKQPPGELKKSGASSDGNDDKRKGGDKGGRGGGNGKGGRGGRRGGRGGGKGGHA</sequence>
<dbReference type="STRING" id="670580.A0A1X6MX60"/>
<name>A0A1X6MX60_9APHY</name>
<proteinExistence type="predicted"/>
<evidence type="ECO:0000256" key="1">
    <source>
        <dbReference type="SAM" id="MobiDB-lite"/>
    </source>
</evidence>
<dbReference type="GeneID" id="36330852"/>
<evidence type="ECO:0000313" key="2">
    <source>
        <dbReference type="EMBL" id="OSX60937.1"/>
    </source>
</evidence>
<feature type="region of interest" description="Disordered" evidence="1">
    <location>
        <begin position="205"/>
        <end position="225"/>
    </location>
</feature>
<accession>A0A1X6MX60</accession>
<feature type="region of interest" description="Disordered" evidence="1">
    <location>
        <begin position="423"/>
        <end position="482"/>
    </location>
</feature>
<feature type="compositionally biased region" description="Basic and acidic residues" evidence="1">
    <location>
        <begin position="446"/>
        <end position="457"/>
    </location>
</feature>
<gene>
    <name evidence="2" type="ORF">POSPLADRAFT_1146243</name>
</gene>
<dbReference type="Gene3D" id="3.30.160.60">
    <property type="entry name" value="Classic Zinc Finger"/>
    <property type="match status" value="1"/>
</dbReference>
<dbReference type="OrthoDB" id="654211at2759"/>
<keyword evidence="3" id="KW-1185">Reference proteome</keyword>
<evidence type="ECO:0000313" key="3">
    <source>
        <dbReference type="Proteomes" id="UP000194127"/>
    </source>
</evidence>
<dbReference type="AlphaFoldDB" id="A0A1X6MX60"/>
<dbReference type="EMBL" id="KZ110599">
    <property type="protein sequence ID" value="OSX60937.1"/>
    <property type="molecule type" value="Genomic_DNA"/>
</dbReference>
<feature type="compositionally biased region" description="Basic residues" evidence="1">
    <location>
        <begin position="304"/>
        <end position="314"/>
    </location>
</feature>
<organism evidence="2 3">
    <name type="scientific">Postia placenta MAD-698-R-SB12</name>
    <dbReference type="NCBI Taxonomy" id="670580"/>
    <lineage>
        <taxon>Eukaryota</taxon>
        <taxon>Fungi</taxon>
        <taxon>Dikarya</taxon>
        <taxon>Basidiomycota</taxon>
        <taxon>Agaricomycotina</taxon>
        <taxon>Agaricomycetes</taxon>
        <taxon>Polyporales</taxon>
        <taxon>Adustoporiaceae</taxon>
        <taxon>Rhodonia</taxon>
    </lineage>
</organism>
<feature type="compositionally biased region" description="Basic residues" evidence="1">
    <location>
        <begin position="326"/>
        <end position="345"/>
    </location>
</feature>
<dbReference type="RefSeq" id="XP_024337731.1">
    <property type="nucleotide sequence ID" value="XM_024485903.1"/>
</dbReference>
<dbReference type="Proteomes" id="UP000194127">
    <property type="component" value="Unassembled WGS sequence"/>
</dbReference>
<evidence type="ECO:0008006" key="4">
    <source>
        <dbReference type="Google" id="ProtNLM"/>
    </source>
</evidence>
<reference evidence="2 3" key="1">
    <citation type="submission" date="2017-04" db="EMBL/GenBank/DDBJ databases">
        <title>Genome Sequence of the Model Brown-Rot Fungus Postia placenta SB12.</title>
        <authorList>
            <consortium name="DOE Joint Genome Institute"/>
            <person name="Gaskell J."/>
            <person name="Kersten P."/>
            <person name="Larrondo L.F."/>
            <person name="Canessa P."/>
            <person name="Martinez D."/>
            <person name="Hibbett D."/>
            <person name="Schmoll M."/>
            <person name="Kubicek C.P."/>
            <person name="Martinez A.T."/>
            <person name="Yadav J."/>
            <person name="Master E."/>
            <person name="Magnuson J.K."/>
            <person name="James T."/>
            <person name="Yaver D."/>
            <person name="Berka R."/>
            <person name="Labutti K."/>
            <person name="Lipzen A."/>
            <person name="Aerts A."/>
            <person name="Barry K."/>
            <person name="Henrissat B."/>
            <person name="Blanchette R."/>
            <person name="Grigoriev I."/>
            <person name="Cullen D."/>
        </authorList>
    </citation>
    <scope>NUCLEOTIDE SEQUENCE [LARGE SCALE GENOMIC DNA]</scope>
    <source>
        <strain evidence="2 3">MAD-698-R-SB12</strain>
    </source>
</reference>